<evidence type="ECO:0000313" key="1">
    <source>
        <dbReference type="EMBL" id="MFD0852986.1"/>
    </source>
</evidence>
<evidence type="ECO:0008006" key="3">
    <source>
        <dbReference type="Google" id="ProtNLM"/>
    </source>
</evidence>
<organism evidence="1 2">
    <name type="scientific">Actinomadura adrarensis</name>
    <dbReference type="NCBI Taxonomy" id="1819600"/>
    <lineage>
        <taxon>Bacteria</taxon>
        <taxon>Bacillati</taxon>
        <taxon>Actinomycetota</taxon>
        <taxon>Actinomycetes</taxon>
        <taxon>Streptosporangiales</taxon>
        <taxon>Thermomonosporaceae</taxon>
        <taxon>Actinomadura</taxon>
    </lineage>
</organism>
<evidence type="ECO:0000313" key="2">
    <source>
        <dbReference type="Proteomes" id="UP001597083"/>
    </source>
</evidence>
<protein>
    <recommendedName>
        <fullName evidence="3">SMI1/KNR4 family protein</fullName>
    </recommendedName>
</protein>
<sequence length="216" mass="23672">DDDEGADFPAPLLWGVFASGETCWWLPLGDDPNEWFVVLGGNGTQQLNITTVEFLDAWLDGRLDLPVLSLPPVPHGRTFTLAGGPVPAIEVPDAPRDSLAQLRTLIGSGTGPYEFDWDAIAEELGVPVLPSDYKRLHEEYGSKVALNGIFVAGPLELASMHETYAEYLPRWSKRFARPEGTDPEHEYAVHPEPGGLLFCGSTEGRDTLCWDTRAPD</sequence>
<gene>
    <name evidence="1" type="ORF">ACFQ07_12175</name>
</gene>
<dbReference type="Proteomes" id="UP001597083">
    <property type="component" value="Unassembled WGS sequence"/>
</dbReference>
<name>A0ABW3CF22_9ACTN</name>
<accession>A0ABW3CF22</accession>
<feature type="non-terminal residue" evidence="1">
    <location>
        <position position="1"/>
    </location>
</feature>
<feature type="non-terminal residue" evidence="1">
    <location>
        <position position="216"/>
    </location>
</feature>
<reference evidence="2" key="1">
    <citation type="journal article" date="2019" name="Int. J. Syst. Evol. Microbiol.">
        <title>The Global Catalogue of Microorganisms (GCM) 10K type strain sequencing project: providing services to taxonomists for standard genome sequencing and annotation.</title>
        <authorList>
            <consortium name="The Broad Institute Genomics Platform"/>
            <consortium name="The Broad Institute Genome Sequencing Center for Infectious Disease"/>
            <person name="Wu L."/>
            <person name="Ma J."/>
        </authorList>
    </citation>
    <scope>NUCLEOTIDE SEQUENCE [LARGE SCALE GENOMIC DNA]</scope>
    <source>
        <strain evidence="2">JCM 31696</strain>
    </source>
</reference>
<keyword evidence="2" id="KW-1185">Reference proteome</keyword>
<proteinExistence type="predicted"/>
<dbReference type="EMBL" id="JBHTIR010001796">
    <property type="protein sequence ID" value="MFD0852986.1"/>
    <property type="molecule type" value="Genomic_DNA"/>
</dbReference>
<comment type="caution">
    <text evidence="1">The sequence shown here is derived from an EMBL/GenBank/DDBJ whole genome shotgun (WGS) entry which is preliminary data.</text>
</comment>